<keyword evidence="1" id="KW-0812">Transmembrane</keyword>
<gene>
    <name evidence="3" type="ORF">GCM10011390_40680</name>
</gene>
<evidence type="ECO:0000313" key="4">
    <source>
        <dbReference type="Proteomes" id="UP000644699"/>
    </source>
</evidence>
<evidence type="ECO:0000259" key="2">
    <source>
        <dbReference type="PROSITE" id="PS50234"/>
    </source>
</evidence>
<evidence type="ECO:0000313" key="3">
    <source>
        <dbReference type="EMBL" id="GGE17453.1"/>
    </source>
</evidence>
<keyword evidence="4" id="KW-1185">Reference proteome</keyword>
<feature type="domain" description="VWFA" evidence="2">
    <location>
        <begin position="164"/>
        <end position="379"/>
    </location>
</feature>
<dbReference type="InterPro" id="IPR036465">
    <property type="entry name" value="vWFA_dom_sf"/>
</dbReference>
<dbReference type="InterPro" id="IPR002035">
    <property type="entry name" value="VWF_A"/>
</dbReference>
<dbReference type="PROSITE" id="PS50234">
    <property type="entry name" value="VWFA"/>
    <property type="match status" value="1"/>
</dbReference>
<reference evidence="3" key="2">
    <citation type="submission" date="2020-09" db="EMBL/GenBank/DDBJ databases">
        <authorList>
            <person name="Sun Q."/>
            <person name="Zhou Y."/>
        </authorList>
    </citation>
    <scope>NUCLEOTIDE SEQUENCE</scope>
    <source>
        <strain evidence="3">CGMCC 1.15367</strain>
    </source>
</reference>
<accession>A0A916ZXG5</accession>
<proteinExistence type="predicted"/>
<sequence length="444" mass="47008">MHPSPPSLPRRRRLGAFLRSREANIGITLGLLMMPMLGLMGLAIDFGQAAMLRNRLQVAADAAALGVIAEKAPASLAAQQMTKDGAVAVGETDGRQILEANLSAADRAALADVSIKVEKAGNRLSSKVSFAASSRSSLLGLFGHDASPVAGSATGEHLLAQYVEYYILIDNTPSMGLAATTADIAILQSKNDGCAFACHISGNTKDAYATARANGVKLRIDTVRTAVQKLTQTATTSTETPDQFKMGVYTFGYRAEDVVAANGFTTITAPTSDLAKVRSDAESVDLMTIPRANFYGDQTTDFVTTLKAMNGQLDLAGDGSTGKTAQKVLFLVSDGVNDSFVPSTGCTKKLTGTRCQAPIDVAQSVCKDIKAKGVKIAALYTTYLPLTTNDWYNTWIRPFQAEIGSKMEACASPGLYYEVSPSEGIDDAMKALFQKSLRSVQLAS</sequence>
<dbReference type="SUPFAM" id="SSF53300">
    <property type="entry name" value="vWA-like"/>
    <property type="match status" value="1"/>
</dbReference>
<evidence type="ECO:0000256" key="1">
    <source>
        <dbReference type="SAM" id="Phobius"/>
    </source>
</evidence>
<keyword evidence="1" id="KW-0472">Membrane</keyword>
<name>A0A916ZXG5_9HYPH</name>
<dbReference type="InterPro" id="IPR028087">
    <property type="entry name" value="Tad_N"/>
</dbReference>
<dbReference type="Proteomes" id="UP000644699">
    <property type="component" value="Unassembled WGS sequence"/>
</dbReference>
<dbReference type="RefSeq" id="WP_244639606.1">
    <property type="nucleotide sequence ID" value="NZ_BMIQ01000007.1"/>
</dbReference>
<dbReference type="Pfam" id="PF13400">
    <property type="entry name" value="Tad"/>
    <property type="match status" value="1"/>
</dbReference>
<organism evidence="3 4">
    <name type="scientific">Aureimonas endophytica</name>
    <dbReference type="NCBI Taxonomy" id="2027858"/>
    <lineage>
        <taxon>Bacteria</taxon>
        <taxon>Pseudomonadati</taxon>
        <taxon>Pseudomonadota</taxon>
        <taxon>Alphaproteobacteria</taxon>
        <taxon>Hyphomicrobiales</taxon>
        <taxon>Aurantimonadaceae</taxon>
        <taxon>Aureimonas</taxon>
    </lineage>
</organism>
<protein>
    <recommendedName>
        <fullName evidence="2">VWFA domain-containing protein</fullName>
    </recommendedName>
</protein>
<comment type="caution">
    <text evidence="3">The sequence shown here is derived from an EMBL/GenBank/DDBJ whole genome shotgun (WGS) entry which is preliminary data.</text>
</comment>
<reference evidence="3" key="1">
    <citation type="journal article" date="2014" name="Int. J. Syst. Evol. Microbiol.">
        <title>Complete genome sequence of Corynebacterium casei LMG S-19264T (=DSM 44701T), isolated from a smear-ripened cheese.</title>
        <authorList>
            <consortium name="US DOE Joint Genome Institute (JGI-PGF)"/>
            <person name="Walter F."/>
            <person name="Albersmeier A."/>
            <person name="Kalinowski J."/>
            <person name="Ruckert C."/>
        </authorList>
    </citation>
    <scope>NUCLEOTIDE SEQUENCE</scope>
    <source>
        <strain evidence="3">CGMCC 1.15367</strain>
    </source>
</reference>
<dbReference type="Gene3D" id="3.40.50.410">
    <property type="entry name" value="von Willebrand factor, type A domain"/>
    <property type="match status" value="1"/>
</dbReference>
<dbReference type="AlphaFoldDB" id="A0A916ZXG5"/>
<dbReference type="EMBL" id="BMIQ01000007">
    <property type="protein sequence ID" value="GGE17453.1"/>
    <property type="molecule type" value="Genomic_DNA"/>
</dbReference>
<keyword evidence="1" id="KW-1133">Transmembrane helix</keyword>
<feature type="transmembrane region" description="Helical" evidence="1">
    <location>
        <begin position="21"/>
        <end position="44"/>
    </location>
</feature>